<dbReference type="RefSeq" id="WP_231448993.1">
    <property type="nucleotide sequence ID" value="NZ_JAJOMB010000027.1"/>
</dbReference>
<gene>
    <name evidence="1" type="ORF">LR394_35125</name>
</gene>
<protein>
    <submittedName>
        <fullName evidence="1">Uncharacterized protein</fullName>
    </submittedName>
</protein>
<name>A0A9X1NLY0_9ACTN</name>
<proteinExistence type="predicted"/>
<dbReference type="AlphaFoldDB" id="A0A9X1NLY0"/>
<evidence type="ECO:0000313" key="1">
    <source>
        <dbReference type="EMBL" id="MCD5316141.1"/>
    </source>
</evidence>
<dbReference type="EMBL" id="JAJOMB010000027">
    <property type="protein sequence ID" value="MCD5316141.1"/>
    <property type="molecule type" value="Genomic_DNA"/>
</dbReference>
<sequence>MPVTARFALKNVAPDNALSIWGARLNVDRTGYVDLPPDRYGCDESPYSAALTNLINWRYPIDTMRQNVSHLLTDGSLSPAESRDVILYLDEQLGVHADSRASHGYVYITAWLTQSRVTLILDPATVTPAELATETRRNIKAYPTIASLMTARPDLAEGFQRLSTTREITSRSWDRWPREAAGLVFQESTDTLTPVLPVDATKTHHGSTGYGVRCMEYQLPVFTSPTSRSLALNQRSDWNIDCPWCLQTKPDWA</sequence>
<dbReference type="Proteomes" id="UP001138997">
    <property type="component" value="Unassembled WGS sequence"/>
</dbReference>
<keyword evidence="2" id="KW-1185">Reference proteome</keyword>
<dbReference type="Gene3D" id="3.30.450.20">
    <property type="entry name" value="PAS domain"/>
    <property type="match status" value="1"/>
</dbReference>
<comment type="caution">
    <text evidence="1">The sequence shown here is derived from an EMBL/GenBank/DDBJ whole genome shotgun (WGS) entry which is preliminary data.</text>
</comment>
<organism evidence="1 2">
    <name type="scientific">Kineosporia babensis</name>
    <dbReference type="NCBI Taxonomy" id="499548"/>
    <lineage>
        <taxon>Bacteria</taxon>
        <taxon>Bacillati</taxon>
        <taxon>Actinomycetota</taxon>
        <taxon>Actinomycetes</taxon>
        <taxon>Kineosporiales</taxon>
        <taxon>Kineosporiaceae</taxon>
        <taxon>Kineosporia</taxon>
    </lineage>
</organism>
<evidence type="ECO:0000313" key="2">
    <source>
        <dbReference type="Proteomes" id="UP001138997"/>
    </source>
</evidence>
<reference evidence="1" key="1">
    <citation type="submission" date="2021-11" db="EMBL/GenBank/DDBJ databases">
        <title>Streptomyces corallinus and Kineosporia corallina sp. nov., two new coral-derived marine actinobacteria.</title>
        <authorList>
            <person name="Buangrab K."/>
            <person name="Sutthacheep M."/>
            <person name="Yeemin T."/>
            <person name="Harunari E."/>
            <person name="Igarashi Y."/>
            <person name="Sripreechasak P."/>
            <person name="Kanchanasin P."/>
            <person name="Tanasupawat S."/>
            <person name="Phongsopitanun W."/>
        </authorList>
    </citation>
    <scope>NUCLEOTIDE SEQUENCE</scope>
    <source>
        <strain evidence="1">JCM 31032</strain>
    </source>
</reference>
<accession>A0A9X1NLY0</accession>